<dbReference type="GO" id="GO:0000407">
    <property type="term" value="C:phagophore assembly site"/>
    <property type="evidence" value="ECO:0007669"/>
    <property type="project" value="TreeGrafter"/>
</dbReference>
<dbReference type="GO" id="GO:0006897">
    <property type="term" value="P:endocytosis"/>
    <property type="evidence" value="ECO:0007669"/>
    <property type="project" value="TreeGrafter"/>
</dbReference>
<dbReference type="Gene3D" id="1.25.40.70">
    <property type="entry name" value="Phosphatidylinositol 3-kinase, accessory domain (PIK)"/>
    <property type="match status" value="1"/>
</dbReference>
<keyword evidence="9" id="KW-1185">Reference proteome</keyword>
<keyword evidence="4" id="KW-0418">Kinase</keyword>
<dbReference type="GO" id="GO:0005768">
    <property type="term" value="C:endosome"/>
    <property type="evidence" value="ECO:0007669"/>
    <property type="project" value="TreeGrafter"/>
</dbReference>
<organism evidence="8 9">
    <name type="scientific">Ichthyophthirius multifiliis</name>
    <name type="common">White spot disease agent</name>
    <name type="synonym">Ich</name>
    <dbReference type="NCBI Taxonomy" id="5932"/>
    <lineage>
        <taxon>Eukaryota</taxon>
        <taxon>Sar</taxon>
        <taxon>Alveolata</taxon>
        <taxon>Ciliophora</taxon>
        <taxon>Intramacronucleata</taxon>
        <taxon>Oligohymenophorea</taxon>
        <taxon>Hymenostomatida</taxon>
        <taxon>Ophryoglenina</taxon>
        <taxon>Ichthyophthirius</taxon>
    </lineage>
</organism>
<dbReference type="OrthoDB" id="67688at2759"/>
<keyword evidence="2 8" id="KW-0808">Transferase</keyword>
<dbReference type="SUPFAM" id="SSF56112">
    <property type="entry name" value="Protein kinase-like (PK-like)"/>
    <property type="match status" value="1"/>
</dbReference>
<keyword evidence="5" id="KW-0067">ATP-binding</keyword>
<dbReference type="PANTHER" id="PTHR10048">
    <property type="entry name" value="PHOSPHATIDYLINOSITOL KINASE"/>
    <property type="match status" value="1"/>
</dbReference>
<keyword evidence="3" id="KW-0547">Nucleotide-binding</keyword>
<evidence type="ECO:0000259" key="6">
    <source>
        <dbReference type="PROSITE" id="PS50290"/>
    </source>
</evidence>
<dbReference type="PROSITE" id="PS51545">
    <property type="entry name" value="PIK_HELICAL"/>
    <property type="match status" value="1"/>
</dbReference>
<evidence type="ECO:0000256" key="5">
    <source>
        <dbReference type="ARBA" id="ARBA00022840"/>
    </source>
</evidence>
<dbReference type="OMA" id="MANAVNW"/>
<evidence type="ECO:0000313" key="9">
    <source>
        <dbReference type="Proteomes" id="UP000008983"/>
    </source>
</evidence>
<name>G0R4M8_ICHMU</name>
<evidence type="ECO:0000313" key="8">
    <source>
        <dbReference type="EMBL" id="EGR27588.1"/>
    </source>
</evidence>
<evidence type="ECO:0000256" key="2">
    <source>
        <dbReference type="ARBA" id="ARBA00022679"/>
    </source>
</evidence>
<feature type="domain" description="PIK helical" evidence="7">
    <location>
        <begin position="1"/>
        <end position="155"/>
    </location>
</feature>
<dbReference type="EMBL" id="GL984352">
    <property type="protein sequence ID" value="EGR27588.1"/>
    <property type="molecule type" value="Genomic_DNA"/>
</dbReference>
<dbReference type="InterPro" id="IPR036940">
    <property type="entry name" value="PI3/4_kinase_cat_sf"/>
</dbReference>
<dbReference type="Gene3D" id="1.10.1070.11">
    <property type="entry name" value="Phosphatidylinositol 3-/4-kinase, catalytic domain"/>
    <property type="match status" value="1"/>
</dbReference>
<dbReference type="Proteomes" id="UP000008983">
    <property type="component" value="Unassembled WGS sequence"/>
</dbReference>
<proteinExistence type="predicted"/>
<dbReference type="PANTHER" id="PTHR10048:SF7">
    <property type="entry name" value="PHOSPHATIDYLINOSITOL 3-KINASE CATALYTIC SUBUNIT TYPE 3"/>
    <property type="match status" value="1"/>
</dbReference>
<sequence>MKNYFFIDLDIHYNIILMLQLSFCIQQTGVRRKKKKKLQNYQNYGLHVILEMPYIYYHPYESVLLIRKYACENLEKCDDNIICSFLLQLVQALRYEPFDYQKSYLAQFLIEKAGKNTEISILLYWYIFVECDNSGNINQIVSEWYNQVLQCLKEFLLENNSQNFEVLQTQIAFREDLQKMVKSLKGKERPAQIEIIKQTLKDDKFKHPQFQKHPFCLNPKLILVESIHEKSTVFKSAMAPIKMTFLTHPVDNPQQKCEVEMIYKNGDDLRQDQLVMQIFNLMDNLLKGVSQDFKLMPYKVLACSKSDGFMQFVPNSTTIQEVLSKDKNISNYFEKLIQNPKNPLYDNFRDKGEEYIQKLIQEKQIQQQIMENYMLSCAGYSVMTYFLGVGDRHLENLMIDFTGKFFHIDFGFILGQDPKPYAPPLKLCKQMVEGMGGVQSKVYQDFKKKCVNAYIYLRKYAKLIVNLFYLMIDSGIKDINIEALEKLVDKFNLDSNDQQVELHFLNILEESVSALFPIINDIIHRWAGYWRA</sequence>
<evidence type="ECO:0000256" key="1">
    <source>
        <dbReference type="ARBA" id="ARBA00012073"/>
    </source>
</evidence>
<dbReference type="RefSeq" id="XP_004025040.1">
    <property type="nucleotide sequence ID" value="XM_004024991.1"/>
</dbReference>
<dbReference type="eggNOG" id="KOG0906">
    <property type="taxonomic scope" value="Eukaryota"/>
</dbReference>
<dbReference type="Pfam" id="PF00454">
    <property type="entry name" value="PI3_PI4_kinase"/>
    <property type="match status" value="1"/>
</dbReference>
<dbReference type="GO" id="GO:0048015">
    <property type="term" value="P:phosphatidylinositol-mediated signaling"/>
    <property type="evidence" value="ECO:0007669"/>
    <property type="project" value="TreeGrafter"/>
</dbReference>
<dbReference type="SUPFAM" id="SSF48371">
    <property type="entry name" value="ARM repeat"/>
    <property type="match status" value="1"/>
</dbReference>
<evidence type="ECO:0000256" key="3">
    <source>
        <dbReference type="ARBA" id="ARBA00022741"/>
    </source>
</evidence>
<dbReference type="InterPro" id="IPR057756">
    <property type="entry name" value="PI3-kinase_type3/VPS34_cat"/>
</dbReference>
<dbReference type="STRING" id="857967.G0R4M8"/>
<reference evidence="8 9" key="1">
    <citation type="submission" date="2011-07" db="EMBL/GenBank/DDBJ databases">
        <authorList>
            <person name="Coyne R."/>
            <person name="Brami D."/>
            <person name="Johnson J."/>
            <person name="Hostetler J."/>
            <person name="Hannick L."/>
            <person name="Clark T."/>
            <person name="Cassidy-Hanley D."/>
            <person name="Inman J."/>
        </authorList>
    </citation>
    <scope>NUCLEOTIDE SEQUENCE [LARGE SCALE GENOMIC DNA]</scope>
    <source>
        <strain evidence="8 9">G5</strain>
    </source>
</reference>
<dbReference type="InterPro" id="IPR016024">
    <property type="entry name" value="ARM-type_fold"/>
</dbReference>
<dbReference type="GO" id="GO:0005777">
    <property type="term" value="C:peroxisome"/>
    <property type="evidence" value="ECO:0007669"/>
    <property type="project" value="TreeGrafter"/>
</dbReference>
<protein>
    <recommendedName>
        <fullName evidence="1">phosphatidylinositol 3-kinase</fullName>
        <ecNumber evidence="1">2.7.1.137</ecNumber>
    </recommendedName>
</protein>
<accession>G0R4M8</accession>
<dbReference type="GO" id="GO:0000045">
    <property type="term" value="P:autophagosome assembly"/>
    <property type="evidence" value="ECO:0007669"/>
    <property type="project" value="TreeGrafter"/>
</dbReference>
<dbReference type="InterPro" id="IPR011009">
    <property type="entry name" value="Kinase-like_dom_sf"/>
</dbReference>
<dbReference type="EC" id="2.7.1.137" evidence="1"/>
<dbReference type="Pfam" id="PF00613">
    <property type="entry name" value="PI3Ka"/>
    <property type="match status" value="1"/>
</dbReference>
<feature type="domain" description="PI3K/PI4K catalytic" evidence="6">
    <location>
        <begin position="227"/>
        <end position="516"/>
    </location>
</feature>
<dbReference type="GO" id="GO:0034272">
    <property type="term" value="C:phosphatidylinositol 3-kinase complex, class III, type II"/>
    <property type="evidence" value="ECO:0007669"/>
    <property type="project" value="TreeGrafter"/>
</dbReference>
<dbReference type="FunFam" id="1.10.1070.11:FF:000002">
    <property type="entry name" value="Phosphatidylinositol 3-kinase catalytic subunit type 3"/>
    <property type="match status" value="1"/>
</dbReference>
<dbReference type="GeneID" id="14903646"/>
<evidence type="ECO:0000256" key="4">
    <source>
        <dbReference type="ARBA" id="ARBA00022777"/>
    </source>
</evidence>
<dbReference type="SMART" id="SM00146">
    <property type="entry name" value="PI3Kc"/>
    <property type="match status" value="1"/>
</dbReference>
<dbReference type="InParanoid" id="G0R4M8"/>
<dbReference type="GO" id="GO:0016303">
    <property type="term" value="F:1-phosphatidylinositol-3-kinase activity"/>
    <property type="evidence" value="ECO:0007669"/>
    <property type="project" value="UniProtKB-EC"/>
</dbReference>
<evidence type="ECO:0000259" key="7">
    <source>
        <dbReference type="PROSITE" id="PS51545"/>
    </source>
</evidence>
<dbReference type="Gene3D" id="3.30.1010.10">
    <property type="entry name" value="Phosphatidylinositol 3-kinase Catalytic Subunit, Chain A, domain 4"/>
    <property type="match status" value="1"/>
</dbReference>
<dbReference type="InterPro" id="IPR042236">
    <property type="entry name" value="PI3K_accessory_sf"/>
</dbReference>
<dbReference type="GO" id="GO:0005524">
    <property type="term" value="F:ATP binding"/>
    <property type="evidence" value="ECO:0007669"/>
    <property type="project" value="UniProtKB-KW"/>
</dbReference>
<dbReference type="PROSITE" id="PS50290">
    <property type="entry name" value="PI3_4_KINASE_3"/>
    <property type="match status" value="1"/>
</dbReference>
<dbReference type="SMART" id="SM00145">
    <property type="entry name" value="PI3Ka"/>
    <property type="match status" value="1"/>
</dbReference>
<dbReference type="AlphaFoldDB" id="G0R4M8"/>
<dbReference type="CDD" id="cd00896">
    <property type="entry name" value="PI3Kc_III"/>
    <property type="match status" value="1"/>
</dbReference>
<dbReference type="GO" id="GO:0034271">
    <property type="term" value="C:phosphatidylinositol 3-kinase complex, class III, type I"/>
    <property type="evidence" value="ECO:0007669"/>
    <property type="project" value="TreeGrafter"/>
</dbReference>
<dbReference type="InterPro" id="IPR001263">
    <property type="entry name" value="PI3K_accessory_dom"/>
</dbReference>
<dbReference type="InterPro" id="IPR015433">
    <property type="entry name" value="PI3/4_kinase"/>
</dbReference>
<gene>
    <name evidence="8" type="ORF">IMG5_193880</name>
</gene>
<dbReference type="InterPro" id="IPR000403">
    <property type="entry name" value="PI3/4_kinase_cat_dom"/>
</dbReference>